<evidence type="ECO:0000313" key="2">
    <source>
        <dbReference type="EMBL" id="GIH03109.1"/>
    </source>
</evidence>
<dbReference type="Proteomes" id="UP000612899">
    <property type="component" value="Unassembled WGS sequence"/>
</dbReference>
<keyword evidence="3" id="KW-1185">Reference proteome</keyword>
<evidence type="ECO:0000259" key="1">
    <source>
        <dbReference type="PROSITE" id="PS50927"/>
    </source>
</evidence>
<dbReference type="RefSeq" id="WP_203907023.1">
    <property type="nucleotide sequence ID" value="NZ_BONY01000005.1"/>
</dbReference>
<comment type="caution">
    <text evidence="2">The sequence shown here is derived from an EMBL/GenBank/DDBJ whole genome shotgun (WGS) entry which is preliminary data.</text>
</comment>
<dbReference type="AlphaFoldDB" id="A0A8J3Q461"/>
<dbReference type="InterPro" id="IPR036426">
    <property type="entry name" value="Bulb-type_lectin_dom_sf"/>
</dbReference>
<gene>
    <name evidence="2" type="ORF">Rhe02_11760</name>
</gene>
<sequence length="163" mass="17532">MITESISKHDRPSTKLGRLLSALVLVVSLTGTLIVSQAAPASASAGGTALSRGQALYPGEYISVTYGGTNRTFWLIMQLDTNLVMYKGSSSHQATKVCWASNTADRGWNDTYAIYQQDGNFVLYDYGGAVLWASNTVGVRGTTVDISSYGQLWVGWQQMTSGC</sequence>
<protein>
    <recommendedName>
        <fullName evidence="1">Bulb-type lectin domain-containing protein</fullName>
    </recommendedName>
</protein>
<name>A0A8J3Q461_9ACTN</name>
<dbReference type="Gene3D" id="2.90.10.10">
    <property type="entry name" value="Bulb-type lectin domain"/>
    <property type="match status" value="2"/>
</dbReference>
<dbReference type="SUPFAM" id="SSF51110">
    <property type="entry name" value="alpha-D-mannose-specific plant lectins"/>
    <property type="match status" value="1"/>
</dbReference>
<reference evidence="2" key="1">
    <citation type="submission" date="2021-01" db="EMBL/GenBank/DDBJ databases">
        <title>Whole genome shotgun sequence of Rhizocola hellebori NBRC 109834.</title>
        <authorList>
            <person name="Komaki H."/>
            <person name="Tamura T."/>
        </authorList>
    </citation>
    <scope>NUCLEOTIDE SEQUENCE</scope>
    <source>
        <strain evidence="2">NBRC 109834</strain>
    </source>
</reference>
<feature type="domain" description="Bulb-type lectin" evidence="1">
    <location>
        <begin position="47"/>
        <end position="163"/>
    </location>
</feature>
<dbReference type="SMART" id="SM00108">
    <property type="entry name" value="B_lectin"/>
    <property type="match status" value="1"/>
</dbReference>
<accession>A0A8J3Q461</accession>
<dbReference type="InterPro" id="IPR001480">
    <property type="entry name" value="Bulb-type_lectin_dom"/>
</dbReference>
<evidence type="ECO:0000313" key="3">
    <source>
        <dbReference type="Proteomes" id="UP000612899"/>
    </source>
</evidence>
<dbReference type="EMBL" id="BONY01000005">
    <property type="protein sequence ID" value="GIH03109.1"/>
    <property type="molecule type" value="Genomic_DNA"/>
</dbReference>
<dbReference type="PROSITE" id="PS50927">
    <property type="entry name" value="BULB_LECTIN"/>
    <property type="match status" value="1"/>
</dbReference>
<proteinExistence type="predicted"/>
<organism evidence="2 3">
    <name type="scientific">Rhizocola hellebori</name>
    <dbReference type="NCBI Taxonomy" id="1392758"/>
    <lineage>
        <taxon>Bacteria</taxon>
        <taxon>Bacillati</taxon>
        <taxon>Actinomycetota</taxon>
        <taxon>Actinomycetes</taxon>
        <taxon>Micromonosporales</taxon>
        <taxon>Micromonosporaceae</taxon>
        <taxon>Rhizocola</taxon>
    </lineage>
</organism>